<name>A0AAP0GDW2_9ASPA</name>
<gene>
    <name evidence="2" type="ORF">KSP39_PZI002267</name>
</gene>
<comment type="caution">
    <text evidence="2">The sequence shown here is derived from an EMBL/GenBank/DDBJ whole genome shotgun (WGS) entry which is preliminary data.</text>
</comment>
<organism evidence="2 3">
    <name type="scientific">Platanthera zijinensis</name>
    <dbReference type="NCBI Taxonomy" id="2320716"/>
    <lineage>
        <taxon>Eukaryota</taxon>
        <taxon>Viridiplantae</taxon>
        <taxon>Streptophyta</taxon>
        <taxon>Embryophyta</taxon>
        <taxon>Tracheophyta</taxon>
        <taxon>Spermatophyta</taxon>
        <taxon>Magnoliopsida</taxon>
        <taxon>Liliopsida</taxon>
        <taxon>Asparagales</taxon>
        <taxon>Orchidaceae</taxon>
        <taxon>Orchidoideae</taxon>
        <taxon>Orchideae</taxon>
        <taxon>Orchidinae</taxon>
        <taxon>Platanthera</taxon>
    </lineage>
</organism>
<feature type="region of interest" description="Disordered" evidence="1">
    <location>
        <begin position="1"/>
        <end position="54"/>
    </location>
</feature>
<accession>A0AAP0GDW2</accession>
<evidence type="ECO:0000313" key="2">
    <source>
        <dbReference type="EMBL" id="KAK8953874.1"/>
    </source>
</evidence>
<keyword evidence="3" id="KW-1185">Reference proteome</keyword>
<evidence type="ECO:0000256" key="1">
    <source>
        <dbReference type="SAM" id="MobiDB-lite"/>
    </source>
</evidence>
<dbReference type="Proteomes" id="UP001418222">
    <property type="component" value="Unassembled WGS sequence"/>
</dbReference>
<dbReference type="EMBL" id="JBBWWQ010000002">
    <property type="protein sequence ID" value="KAK8953874.1"/>
    <property type="molecule type" value="Genomic_DNA"/>
</dbReference>
<proteinExistence type="predicted"/>
<dbReference type="AlphaFoldDB" id="A0AAP0GDW2"/>
<reference evidence="2 3" key="1">
    <citation type="journal article" date="2022" name="Nat. Plants">
        <title>Genomes of leafy and leafless Platanthera orchids illuminate the evolution of mycoheterotrophy.</title>
        <authorList>
            <person name="Li M.H."/>
            <person name="Liu K.W."/>
            <person name="Li Z."/>
            <person name="Lu H.C."/>
            <person name="Ye Q.L."/>
            <person name="Zhang D."/>
            <person name="Wang J.Y."/>
            <person name="Li Y.F."/>
            <person name="Zhong Z.M."/>
            <person name="Liu X."/>
            <person name="Yu X."/>
            <person name="Liu D.K."/>
            <person name="Tu X.D."/>
            <person name="Liu B."/>
            <person name="Hao Y."/>
            <person name="Liao X.Y."/>
            <person name="Jiang Y.T."/>
            <person name="Sun W.H."/>
            <person name="Chen J."/>
            <person name="Chen Y.Q."/>
            <person name="Ai Y."/>
            <person name="Zhai J.W."/>
            <person name="Wu S.S."/>
            <person name="Zhou Z."/>
            <person name="Hsiao Y.Y."/>
            <person name="Wu W.L."/>
            <person name="Chen Y.Y."/>
            <person name="Lin Y.F."/>
            <person name="Hsu J.L."/>
            <person name="Li C.Y."/>
            <person name="Wang Z.W."/>
            <person name="Zhao X."/>
            <person name="Zhong W.Y."/>
            <person name="Ma X.K."/>
            <person name="Ma L."/>
            <person name="Huang J."/>
            <person name="Chen G.Z."/>
            <person name="Huang M.Z."/>
            <person name="Huang L."/>
            <person name="Peng D.H."/>
            <person name="Luo Y.B."/>
            <person name="Zou S.Q."/>
            <person name="Chen S.P."/>
            <person name="Lan S."/>
            <person name="Tsai W.C."/>
            <person name="Van de Peer Y."/>
            <person name="Liu Z.J."/>
        </authorList>
    </citation>
    <scope>NUCLEOTIDE SEQUENCE [LARGE SCALE GENOMIC DNA]</scope>
    <source>
        <strain evidence="2">Lor287</strain>
    </source>
</reference>
<protein>
    <submittedName>
        <fullName evidence="2">Uncharacterized protein</fullName>
    </submittedName>
</protein>
<feature type="compositionally biased region" description="Basic residues" evidence="1">
    <location>
        <begin position="36"/>
        <end position="48"/>
    </location>
</feature>
<evidence type="ECO:0000313" key="3">
    <source>
        <dbReference type="Proteomes" id="UP001418222"/>
    </source>
</evidence>
<sequence length="182" mass="19566">MQAQPAATHLAREKPVALRLDACTARSDPSGEGEARRRRPGTVVHGHRAGGPSWPARGKAWGAAAHHQKRNKFGPAAQQVVFSHIPSAERSSHNTSRLQVFNSAHHLFPHPLLLLHSSTGKLLFTSAGKLFFTSAAPSLLEASPLRSPLSSHPLRHHCWKLLPAGRHPPNNVAPSKNVAAPA</sequence>